<dbReference type="InterPro" id="IPR025445">
    <property type="entry name" value="DUF4191"/>
</dbReference>
<feature type="transmembrane region" description="Helical" evidence="2">
    <location>
        <begin position="62"/>
        <end position="85"/>
    </location>
</feature>
<dbReference type="AlphaFoldDB" id="A0A7T7MAW8"/>
<feature type="transmembrane region" description="Helical" evidence="2">
    <location>
        <begin position="35"/>
        <end position="56"/>
    </location>
</feature>
<protein>
    <submittedName>
        <fullName evidence="3">DUF4191 domain-containing protein</fullName>
    </submittedName>
</protein>
<evidence type="ECO:0000256" key="1">
    <source>
        <dbReference type="SAM" id="MobiDB-lite"/>
    </source>
</evidence>
<keyword evidence="2" id="KW-0812">Transmembrane</keyword>
<keyword evidence="2" id="KW-1133">Transmembrane helix</keyword>
<dbReference type="EMBL" id="CP066802">
    <property type="protein sequence ID" value="QQM68133.1"/>
    <property type="molecule type" value="Genomic_DNA"/>
</dbReference>
<dbReference type="RefSeq" id="WP_200277651.1">
    <property type="nucleotide sequence ID" value="NZ_CP066802.1"/>
</dbReference>
<dbReference type="KEGG" id="awe:JG540_04705"/>
<evidence type="ECO:0000256" key="2">
    <source>
        <dbReference type="SAM" id="Phobius"/>
    </source>
</evidence>
<evidence type="ECO:0000313" key="4">
    <source>
        <dbReference type="Proteomes" id="UP000595895"/>
    </source>
</evidence>
<gene>
    <name evidence="3" type="ORF">JG540_04705</name>
</gene>
<dbReference type="Proteomes" id="UP000595895">
    <property type="component" value="Chromosome"/>
</dbReference>
<feature type="compositionally biased region" description="Basic and acidic residues" evidence="1">
    <location>
        <begin position="226"/>
        <end position="240"/>
    </location>
</feature>
<evidence type="ECO:0000313" key="3">
    <source>
        <dbReference type="EMBL" id="QQM68133.1"/>
    </source>
</evidence>
<reference evidence="3 4" key="1">
    <citation type="submission" date="2020-12" db="EMBL/GenBank/DDBJ databases">
        <authorList>
            <person name="Zhou J."/>
        </authorList>
    </citation>
    <scope>NUCLEOTIDE SEQUENCE [LARGE SCALE GENOMIC DNA]</scope>
    <source>
        <strain evidence="3 4">CCUG 61299</strain>
    </source>
</reference>
<organism evidence="3 4">
    <name type="scientific">Actinomyces weissii</name>
    <dbReference type="NCBI Taxonomy" id="675090"/>
    <lineage>
        <taxon>Bacteria</taxon>
        <taxon>Bacillati</taxon>
        <taxon>Actinomycetota</taxon>
        <taxon>Actinomycetes</taxon>
        <taxon>Actinomycetales</taxon>
        <taxon>Actinomycetaceae</taxon>
        <taxon>Actinomyces</taxon>
    </lineage>
</organism>
<dbReference type="Pfam" id="PF13829">
    <property type="entry name" value="DUF4191"/>
    <property type="match status" value="1"/>
</dbReference>
<keyword evidence="4" id="KW-1185">Reference proteome</keyword>
<accession>A0A7T7MAW8</accession>
<keyword evidence="2" id="KW-0472">Membrane</keyword>
<proteinExistence type="predicted"/>
<feature type="region of interest" description="Disordered" evidence="1">
    <location>
        <begin position="217"/>
        <end position="240"/>
    </location>
</feature>
<sequence length="240" mass="26465">MSKTEAPAPKKKNRVVQLASNLKDSYTISKRTYPWIGWALLGVFAAATALAVLLSLVTGQPLWYWLLLVVMVALVADLALLSWAVRRASYSQIEGTPGAAKAVLDQIRRGWSVEQNPVFLDPKTHDLVWRAVGRPGVVLIVEGPLGRTRRTAEDEAHRINRILRNVPVHKIFVGSGEGQTPLLELERTMRKLPTKPTALTDAEVAEVAKRLRSLGAKGLPVPKGIDPSKVRPDRRALRGR</sequence>
<name>A0A7T7MAW8_9ACTO</name>